<dbReference type="EMBL" id="HG994367">
    <property type="protein sequence ID" value="CAF1711423.1"/>
    <property type="molecule type" value="Genomic_DNA"/>
</dbReference>
<accession>A0A816IL92</accession>
<reference evidence="1" key="1">
    <citation type="submission" date="2021-01" db="EMBL/GenBank/DDBJ databases">
        <authorList>
            <consortium name="Genoscope - CEA"/>
            <person name="William W."/>
        </authorList>
    </citation>
    <scope>NUCLEOTIDE SEQUENCE</scope>
</reference>
<dbReference type="PANTHER" id="PTHR35290">
    <property type="entry name" value="PROTEIN CASPARIAN STRIP INTEGRITY FACTOR 1-RELATED"/>
    <property type="match status" value="1"/>
</dbReference>
<name>A0A816IL92_BRANA</name>
<dbReference type="InterPro" id="IPR038974">
    <property type="entry name" value="CIF1/2"/>
</dbReference>
<protein>
    <submittedName>
        <fullName evidence="1">(rape) hypothetical protein</fullName>
    </submittedName>
</protein>
<dbReference type="AlphaFoldDB" id="A0A816IL92"/>
<gene>
    <name evidence="1" type="ORF">DARMORV10_C03P85630.1</name>
</gene>
<dbReference type="PANTHER" id="PTHR35290:SF6">
    <property type="entry name" value="PROTEIN CASPARIAN STRIP INTEGRITY FACTOR 2"/>
    <property type="match status" value="1"/>
</dbReference>
<proteinExistence type="predicted"/>
<organism evidence="1">
    <name type="scientific">Brassica napus</name>
    <name type="common">Rape</name>
    <dbReference type="NCBI Taxonomy" id="3708"/>
    <lineage>
        <taxon>Eukaryota</taxon>
        <taxon>Viridiplantae</taxon>
        <taxon>Streptophyta</taxon>
        <taxon>Embryophyta</taxon>
        <taxon>Tracheophyta</taxon>
        <taxon>Spermatophyta</taxon>
        <taxon>Magnoliopsida</taxon>
        <taxon>eudicotyledons</taxon>
        <taxon>Gunneridae</taxon>
        <taxon>Pentapetalae</taxon>
        <taxon>rosids</taxon>
        <taxon>malvids</taxon>
        <taxon>Brassicales</taxon>
        <taxon>Brassicaceae</taxon>
        <taxon>Brassiceae</taxon>
        <taxon>Brassica</taxon>
    </lineage>
</organism>
<sequence length="146" mass="17504">MRFFFDIVYLIQQDIAQEHIKTFINLLFVRRGEDDGFIATGEETRFRLSSCFSVCSLFCRFVSYLSLYIYNLYLQLFSASSCAYYVLSLLERRPSILIYIQDDTHQELVERRIHEHERILRMNSRDYGHFSPKHKLHRPPSKLIPN</sequence>
<dbReference type="Proteomes" id="UP001295469">
    <property type="component" value="Chromosome C03"/>
</dbReference>
<evidence type="ECO:0000313" key="1">
    <source>
        <dbReference type="EMBL" id="CAF1711423.1"/>
    </source>
</evidence>